<dbReference type="GO" id="GO:0003700">
    <property type="term" value="F:DNA-binding transcription factor activity"/>
    <property type="evidence" value="ECO:0007669"/>
    <property type="project" value="InterPro"/>
</dbReference>
<reference evidence="4 5" key="1">
    <citation type="submission" date="2019-07" db="EMBL/GenBank/DDBJ databases">
        <title>Caenimonas sedimenti sp. nov., isolated from activated sludge.</title>
        <authorList>
            <person name="Xu J."/>
        </authorList>
    </citation>
    <scope>NUCLEOTIDE SEQUENCE [LARGE SCALE GENOMIC DNA]</scope>
    <source>
        <strain evidence="4 5">HX-9-20</strain>
    </source>
</reference>
<dbReference type="Pfam" id="PF06956">
    <property type="entry name" value="RtcR"/>
    <property type="match status" value="1"/>
</dbReference>
<evidence type="ECO:0000256" key="1">
    <source>
        <dbReference type="ARBA" id="ARBA00022741"/>
    </source>
</evidence>
<dbReference type="PIRSF" id="PIRSF037354">
    <property type="entry name" value="Txn_actvtr_RtcR"/>
    <property type="match status" value="1"/>
</dbReference>
<dbReference type="InterPro" id="IPR017183">
    <property type="entry name" value="Sigma54_dep_tscrpt_act_RtcR"/>
</dbReference>
<protein>
    <submittedName>
        <fullName evidence="4">AAA family ATPase</fullName>
    </submittedName>
</protein>
<dbReference type="PROSITE" id="PS50045">
    <property type="entry name" value="SIGMA54_INTERACT_4"/>
    <property type="match status" value="1"/>
</dbReference>
<keyword evidence="1" id="KW-0547">Nucleotide-binding</keyword>
<comment type="caution">
    <text evidence="4">The sequence shown here is derived from an EMBL/GenBank/DDBJ whole genome shotgun (WGS) entry which is preliminary data.</text>
</comment>
<dbReference type="RefSeq" id="WP_145897197.1">
    <property type="nucleotide sequence ID" value="NZ_VOBQ01000030.1"/>
</dbReference>
<dbReference type="Gene3D" id="3.40.50.300">
    <property type="entry name" value="P-loop containing nucleotide triphosphate hydrolases"/>
    <property type="match status" value="1"/>
</dbReference>
<dbReference type="PANTHER" id="PTHR32071">
    <property type="entry name" value="TRANSCRIPTIONAL REGULATORY PROTEIN"/>
    <property type="match status" value="1"/>
</dbReference>
<accession>A0A562ZDX2</accession>
<dbReference type="Pfam" id="PF25601">
    <property type="entry name" value="AAA_lid_14"/>
    <property type="match status" value="1"/>
</dbReference>
<keyword evidence="5" id="KW-1185">Reference proteome</keyword>
<evidence type="ECO:0000313" key="5">
    <source>
        <dbReference type="Proteomes" id="UP000318199"/>
    </source>
</evidence>
<dbReference type="FunFam" id="3.40.50.300:FF:001653">
    <property type="entry name" value="Transcriptional regulator RtcR"/>
    <property type="match status" value="1"/>
</dbReference>
<gene>
    <name evidence="4" type="ORF">FN976_27830</name>
</gene>
<dbReference type="Proteomes" id="UP000318199">
    <property type="component" value="Unassembled WGS sequence"/>
</dbReference>
<organism evidence="4 5">
    <name type="scientific">Caenimonas sedimenti</name>
    <dbReference type="NCBI Taxonomy" id="2596921"/>
    <lineage>
        <taxon>Bacteria</taxon>
        <taxon>Pseudomonadati</taxon>
        <taxon>Pseudomonadota</taxon>
        <taxon>Betaproteobacteria</taxon>
        <taxon>Burkholderiales</taxon>
        <taxon>Comamonadaceae</taxon>
        <taxon>Caenimonas</taxon>
    </lineage>
</organism>
<evidence type="ECO:0000313" key="4">
    <source>
        <dbReference type="EMBL" id="TWO64915.1"/>
    </source>
</evidence>
<name>A0A562ZDX2_9BURK</name>
<feature type="domain" description="Sigma-54 factor interaction" evidence="3">
    <location>
        <begin position="186"/>
        <end position="424"/>
    </location>
</feature>
<dbReference type="Gene3D" id="1.10.8.60">
    <property type="match status" value="1"/>
</dbReference>
<dbReference type="GO" id="GO:0005524">
    <property type="term" value="F:ATP binding"/>
    <property type="evidence" value="ECO:0007669"/>
    <property type="project" value="UniProtKB-KW"/>
</dbReference>
<dbReference type="Pfam" id="PF00158">
    <property type="entry name" value="Sigma54_activat"/>
    <property type="match status" value="1"/>
</dbReference>
<dbReference type="SMART" id="SM00382">
    <property type="entry name" value="AAA"/>
    <property type="match status" value="1"/>
</dbReference>
<dbReference type="InterPro" id="IPR003593">
    <property type="entry name" value="AAA+_ATPase"/>
</dbReference>
<proteinExistence type="predicted"/>
<dbReference type="InterPro" id="IPR009715">
    <property type="entry name" value="RtcR"/>
</dbReference>
<dbReference type="InterPro" id="IPR027417">
    <property type="entry name" value="P-loop_NTPase"/>
</dbReference>
<evidence type="ECO:0000256" key="2">
    <source>
        <dbReference type="ARBA" id="ARBA00022840"/>
    </source>
</evidence>
<dbReference type="InterPro" id="IPR058031">
    <property type="entry name" value="AAA_lid_NorR"/>
</dbReference>
<dbReference type="SUPFAM" id="SSF52540">
    <property type="entry name" value="P-loop containing nucleoside triphosphate hydrolases"/>
    <property type="match status" value="1"/>
</dbReference>
<dbReference type="InterPro" id="IPR002078">
    <property type="entry name" value="Sigma_54_int"/>
</dbReference>
<dbReference type="AlphaFoldDB" id="A0A562ZDX2"/>
<evidence type="ECO:0000259" key="3">
    <source>
        <dbReference type="PROSITE" id="PS50045"/>
    </source>
</evidence>
<keyword evidence="2" id="KW-0067">ATP-binding</keyword>
<dbReference type="EMBL" id="VOBQ01000030">
    <property type="protein sequence ID" value="TWO64915.1"/>
    <property type="molecule type" value="Genomic_DNA"/>
</dbReference>
<dbReference type="PANTHER" id="PTHR32071:SF14">
    <property type="entry name" value="TRANSCRIPTIONAL REGULATORY PROTEIN RTCR"/>
    <property type="match status" value="1"/>
</dbReference>
<sequence length="565" mass="62969">MPKKKTVVIGFLGTQLDAGGGAGRWEKWRPTVSMTQHEDTVIHRLELLYSPRHEALAQGVQRDIAMVSPETEVRLVAMDVQDPWDFGEMYGVLYDWVRAYPFRPETEQYWAHITTGTHVAQICMFLLVESRFIPGVLVQTSPPKKQTSADPGSFALIDLDLSRYDVLAKRFEQEQHDALAFLKSGIDTRNQRFNALIEEIERVAVRSRAPILLTGPTGAGKSHLARRMFELKKSRHQVKGGFVEVNCATLRGDGAASALFGHTKGAFTGAAASRAGLLRAAHEGVLFLDEIGELGPDEQAMLLMAIEDKRFFPVGGDHEVTSDFQLIAGTNRDLRFDVAQGRFREDLYARINLWSYTLPGLSQRPEDLEPNIHHLLAKAAAETGRAVRFNAEAKVRYLEFAQSAAALWSGNFRDLSASVTRLATLADGGRISLAQVDAELVRLKWLWQRQDGGASAAGGVDLETLVPESTLAAMDLFDRMQLEAVVGVCRQARSLSEAGRKLYDRSRSKRTVVNDADRLRKYLQKHGLNWEAVSARGDRSAERAPPRRERLLGAPVVRPRIHRLE</sequence>
<dbReference type="CDD" id="cd00009">
    <property type="entry name" value="AAA"/>
    <property type="match status" value="1"/>
</dbReference>
<dbReference type="OrthoDB" id="9761705at2"/>
<dbReference type="NCBIfam" id="NF038308">
    <property type="entry name" value="RNA_repair_RtcR"/>
    <property type="match status" value="1"/>
</dbReference>